<dbReference type="Proteomes" id="UP000292082">
    <property type="component" value="Unassembled WGS sequence"/>
</dbReference>
<sequence>MSISVRRRSTTYPPAPGLSRSPSPSPVGAFTVEIPPTLYCAGSFIEGHVILNFIQLQHENIERVIVKFRGMTWVTVGRGYGEQAVVRERREIISLKRELWYRGSASPLPGEYKLRLPFRFHIPAEPYILPSMYFDELKDHVRVLYSVIVTGVRPWTPHLNRIIRRPLAVVSKGNPKLMNKLLNVSRPVTPSDGSSSSTKWRRAFKERQVRRGLFGEHSAARVELYVPFTSGTLPLFTEIPVVIKVKTTTACMSRSKADKHAPERPIFPALELEYYPVHLRLRRRLVLRAEADTKECLSDIWSTALRKDALKPVTTEKEWVTEMCPEKGVREDSGRWVQRWKLQTRVRLDVPPTFSSELVDCTYALWLKVPFPGMGNDVTLEMPITLDSAIDQAIPRAMPHRRSSTFLRATSPATLIGPQSNEDVLGLPPAYWDVNSYDWGVIDNGD</sequence>
<dbReference type="InterPro" id="IPR050357">
    <property type="entry name" value="Arrestin_domain-protein"/>
</dbReference>
<dbReference type="Proteomes" id="UP000292957">
    <property type="component" value="Unassembled WGS sequence"/>
</dbReference>
<keyword evidence="4" id="KW-1185">Reference proteome</keyword>
<reference evidence="3 4" key="1">
    <citation type="submission" date="2019-01" db="EMBL/GenBank/DDBJ databases">
        <title>Draft genome sequences of three monokaryotic isolates of the white-rot basidiomycete fungus Dichomitus squalens.</title>
        <authorList>
            <consortium name="DOE Joint Genome Institute"/>
            <person name="Lopez S.C."/>
            <person name="Andreopoulos B."/>
            <person name="Pangilinan J."/>
            <person name="Lipzen A."/>
            <person name="Riley R."/>
            <person name="Ahrendt S."/>
            <person name="Ng V."/>
            <person name="Barry K."/>
            <person name="Daum C."/>
            <person name="Grigoriev I.V."/>
            <person name="Hilden K.S."/>
            <person name="Makela M.R."/>
            <person name="de Vries R.P."/>
        </authorList>
    </citation>
    <scope>NUCLEOTIDE SEQUENCE [LARGE SCALE GENOMIC DNA]</scope>
    <source>
        <strain evidence="3 4">CBS 464.89</strain>
        <strain evidence="2">OM18370.1</strain>
    </source>
</reference>
<dbReference type="InterPro" id="IPR014756">
    <property type="entry name" value="Ig_E-set"/>
</dbReference>
<organism evidence="3 4">
    <name type="scientific">Dichomitus squalens</name>
    <dbReference type="NCBI Taxonomy" id="114155"/>
    <lineage>
        <taxon>Eukaryota</taxon>
        <taxon>Fungi</taxon>
        <taxon>Dikarya</taxon>
        <taxon>Basidiomycota</taxon>
        <taxon>Agaricomycotina</taxon>
        <taxon>Agaricomycetes</taxon>
        <taxon>Polyporales</taxon>
        <taxon>Polyporaceae</taxon>
        <taxon>Dichomitus</taxon>
    </lineage>
</organism>
<dbReference type="PANTHER" id="PTHR11188:SF17">
    <property type="entry name" value="FI21816P1"/>
    <property type="match status" value="1"/>
</dbReference>
<protein>
    <recommendedName>
        <fullName evidence="5">Arrestin-like N-terminal domain-containing protein</fullName>
    </recommendedName>
</protein>
<evidence type="ECO:0000313" key="3">
    <source>
        <dbReference type="EMBL" id="TBU58617.1"/>
    </source>
</evidence>
<evidence type="ECO:0008006" key="5">
    <source>
        <dbReference type="Google" id="ProtNLM"/>
    </source>
</evidence>
<dbReference type="Gene3D" id="2.60.40.640">
    <property type="match status" value="1"/>
</dbReference>
<evidence type="ECO:0000313" key="4">
    <source>
        <dbReference type="Proteomes" id="UP000292082"/>
    </source>
</evidence>
<dbReference type="PANTHER" id="PTHR11188">
    <property type="entry name" value="ARRESTIN DOMAIN CONTAINING PROTEIN"/>
    <property type="match status" value="1"/>
</dbReference>
<dbReference type="GO" id="GO:0005737">
    <property type="term" value="C:cytoplasm"/>
    <property type="evidence" value="ECO:0007669"/>
    <property type="project" value="TreeGrafter"/>
</dbReference>
<evidence type="ECO:0000313" key="2">
    <source>
        <dbReference type="EMBL" id="TBU22760.1"/>
    </source>
</evidence>
<dbReference type="GO" id="GO:0015031">
    <property type="term" value="P:protein transport"/>
    <property type="evidence" value="ECO:0007669"/>
    <property type="project" value="TreeGrafter"/>
</dbReference>
<accession>A0A4Q9PVG9</accession>
<dbReference type="EMBL" id="ML145122">
    <property type="protein sequence ID" value="TBU58617.1"/>
    <property type="molecule type" value="Genomic_DNA"/>
</dbReference>
<dbReference type="SUPFAM" id="SSF81296">
    <property type="entry name" value="E set domains"/>
    <property type="match status" value="1"/>
</dbReference>
<dbReference type="EMBL" id="ML143527">
    <property type="protein sequence ID" value="TBU22760.1"/>
    <property type="molecule type" value="Genomic_DNA"/>
</dbReference>
<evidence type="ECO:0000256" key="1">
    <source>
        <dbReference type="SAM" id="MobiDB-lite"/>
    </source>
</evidence>
<proteinExistence type="predicted"/>
<dbReference type="AlphaFoldDB" id="A0A4Q9PVG9"/>
<gene>
    <name evidence="3" type="ORF">BD310DRAFT_977174</name>
    <name evidence="2" type="ORF">BD311DRAFT_675283</name>
</gene>
<dbReference type="STRING" id="114155.A0A4Q9PVG9"/>
<feature type="region of interest" description="Disordered" evidence="1">
    <location>
        <begin position="1"/>
        <end position="24"/>
    </location>
</feature>
<dbReference type="InterPro" id="IPR014752">
    <property type="entry name" value="Arrestin-like_C"/>
</dbReference>
<name>A0A4Q9PVG9_9APHY</name>
<dbReference type="OrthoDB" id="2751143at2759"/>